<organism evidence="6 7">
    <name type="scientific">Metamycoplasma hyosynoviae</name>
    <dbReference type="NCBI Taxonomy" id="29559"/>
    <lineage>
        <taxon>Bacteria</taxon>
        <taxon>Bacillati</taxon>
        <taxon>Mycoplasmatota</taxon>
        <taxon>Mycoplasmoidales</taxon>
        <taxon>Metamycoplasmataceae</taxon>
        <taxon>Metamycoplasma</taxon>
    </lineage>
</organism>
<dbReference type="RefSeq" id="WP_036441654.1">
    <property type="nucleotide sequence ID" value="NZ_JAQRBD010000007.1"/>
</dbReference>
<comment type="caution">
    <text evidence="6">The sequence shown here is derived from an EMBL/GenBank/DDBJ whole genome shotgun (WGS) entry which is preliminary data.</text>
</comment>
<dbReference type="InterPro" id="IPR017039">
    <property type="entry name" value="Virul_fac_BrkB"/>
</dbReference>
<comment type="subcellular location">
    <subcellularLocation>
        <location evidence="1">Cell membrane</location>
        <topology evidence="1">Multi-pass membrane protein</topology>
    </subcellularLocation>
</comment>
<dbReference type="OrthoDB" id="397438at2"/>
<reference evidence="6 7" key="1">
    <citation type="submission" date="2019-03" db="EMBL/GenBank/DDBJ databases">
        <title>Genomic Encyclopedia of Archaeal and Bacterial Type Strains, Phase II (KMG-II): from individual species to whole genera.</title>
        <authorList>
            <person name="Goeker M."/>
        </authorList>
    </citation>
    <scope>NUCLEOTIDE SEQUENCE [LARGE SCALE GENOMIC DNA]</scope>
    <source>
        <strain evidence="6 7">ATCC 25591</strain>
    </source>
</reference>
<keyword evidence="5" id="KW-0472">Membrane</keyword>
<dbReference type="Proteomes" id="UP000294882">
    <property type="component" value="Unassembled WGS sequence"/>
</dbReference>
<accession>A0A063YA71</accession>
<dbReference type="STRING" id="29559.NPL3_02480"/>
<evidence type="ECO:0000256" key="4">
    <source>
        <dbReference type="ARBA" id="ARBA00022989"/>
    </source>
</evidence>
<protein>
    <submittedName>
        <fullName evidence="6">Membrane protein</fullName>
    </submittedName>
</protein>
<keyword evidence="2" id="KW-1003">Cell membrane</keyword>
<keyword evidence="3" id="KW-0812">Transmembrane</keyword>
<evidence type="ECO:0000313" key="7">
    <source>
        <dbReference type="Proteomes" id="UP000294882"/>
    </source>
</evidence>
<keyword evidence="4" id="KW-1133">Transmembrane helix</keyword>
<evidence type="ECO:0000256" key="3">
    <source>
        <dbReference type="ARBA" id="ARBA00022692"/>
    </source>
</evidence>
<gene>
    <name evidence="6" type="ORF">JN03_0024</name>
</gene>
<sequence length="379" mass="43716">MCRRKNKWKWKIKSGWQHKEDDLVEVNKKEYDNGQIIQTAPNRNIFEKIFKWIIYGILFLAIPRYLKSSRAKGKEIVNNAYKKLKSNEFTFIPIGYAMYLFLSFIPISLILVSIITSIRPEYNFIFRHVILGRIIPNIETILPQDISTIWTSVDGAITFTLLIISVIWIASKGYSKFILSIDALYEHKTAFRAWKSMVKGIFVCITLIVILTILLLAFTAFMTLLIEKAGFASMPKNLTDPAEWVSWDKTPKTWFLVIYYFTIILFLPVSTYLGFGVFYLYAPNFKLKFPQIHPGALITSIPTSFFILIFGSITPLIKYNKFGPVAAFMYLILLMTFISYFTYTGIIVNSSFYKTFVNIITIDKGSIFSKKNSSITIEG</sequence>
<evidence type="ECO:0000313" key="6">
    <source>
        <dbReference type="EMBL" id="TDU98015.1"/>
    </source>
</evidence>
<dbReference type="AlphaFoldDB" id="A0A063YA71"/>
<name>A0A063YA71_9BACT</name>
<dbReference type="GO" id="GO:0005886">
    <property type="term" value="C:plasma membrane"/>
    <property type="evidence" value="ECO:0007669"/>
    <property type="project" value="UniProtKB-SubCell"/>
</dbReference>
<proteinExistence type="predicted"/>
<evidence type="ECO:0000256" key="1">
    <source>
        <dbReference type="ARBA" id="ARBA00004651"/>
    </source>
</evidence>
<dbReference type="Pfam" id="PF03631">
    <property type="entry name" value="Virul_fac_BrkB"/>
    <property type="match status" value="1"/>
</dbReference>
<evidence type="ECO:0000256" key="5">
    <source>
        <dbReference type="ARBA" id="ARBA00023136"/>
    </source>
</evidence>
<dbReference type="EMBL" id="SOCH01000002">
    <property type="protein sequence ID" value="TDU98015.1"/>
    <property type="molecule type" value="Genomic_DNA"/>
</dbReference>
<evidence type="ECO:0000256" key="2">
    <source>
        <dbReference type="ARBA" id="ARBA00022475"/>
    </source>
</evidence>